<evidence type="ECO:0000256" key="1">
    <source>
        <dbReference type="SAM" id="MobiDB-lite"/>
    </source>
</evidence>
<sequence>MAIGTMTNVKHNLKEDPPGLGAPVRDTHLQSRDHEGQDKTGGPSSSDSSHSNELGESMKDKLGKHQSHGCCKSCGSVANKCSCKDCQCQVCASKAGAANEIEPPIKSATSAIVVCGGGCIAAAQRAATGGCLGCECPAGKCQCTKCGGKADKNAVGGGTCPSCDCPLRGNCPCTNCKCPTCKSK</sequence>
<comment type="caution">
    <text evidence="2">The sequence shown here is derived from an EMBL/GenBank/DDBJ whole genome shotgun (WGS) entry which is preliminary data.</text>
</comment>
<dbReference type="EMBL" id="WSZM01000735">
    <property type="protein sequence ID" value="KAF4029898.1"/>
    <property type="molecule type" value="Genomic_DNA"/>
</dbReference>
<reference evidence="2" key="1">
    <citation type="submission" date="2020-04" db="EMBL/GenBank/DDBJ databases">
        <title>Hybrid Assembly of Korean Phytophthora infestans isolates.</title>
        <authorList>
            <person name="Prokchorchik M."/>
            <person name="Lee Y."/>
            <person name="Seo J."/>
            <person name="Cho J.-H."/>
            <person name="Park Y.-E."/>
            <person name="Jang D.-C."/>
            <person name="Im J.-S."/>
            <person name="Choi J.-G."/>
            <person name="Park H.-J."/>
            <person name="Lee G.-B."/>
            <person name="Lee Y.-G."/>
            <person name="Hong S.-Y."/>
            <person name="Cho K."/>
            <person name="Sohn K.H."/>
        </authorList>
    </citation>
    <scope>NUCLEOTIDE SEQUENCE</scope>
    <source>
        <strain evidence="2">KR_1_A1</strain>
    </source>
</reference>
<protein>
    <submittedName>
        <fullName evidence="2">Uncharacterized protein</fullName>
    </submittedName>
</protein>
<evidence type="ECO:0000313" key="2">
    <source>
        <dbReference type="EMBL" id="KAF4029898.1"/>
    </source>
</evidence>
<feature type="compositionally biased region" description="Polar residues" evidence="1">
    <location>
        <begin position="1"/>
        <end position="10"/>
    </location>
</feature>
<accession>A0A833W4U9</accession>
<proteinExistence type="predicted"/>
<feature type="compositionally biased region" description="Basic and acidic residues" evidence="1">
    <location>
        <begin position="25"/>
        <end position="38"/>
    </location>
</feature>
<gene>
    <name evidence="2" type="ORF">GN244_ATG18340</name>
</gene>
<dbReference type="AlphaFoldDB" id="A0A833W4U9"/>
<feature type="region of interest" description="Disordered" evidence="1">
    <location>
        <begin position="1"/>
        <end position="56"/>
    </location>
</feature>
<keyword evidence="3" id="KW-1185">Reference proteome</keyword>
<evidence type="ECO:0000313" key="3">
    <source>
        <dbReference type="Proteomes" id="UP000602510"/>
    </source>
</evidence>
<organism evidence="2 3">
    <name type="scientific">Phytophthora infestans</name>
    <name type="common">Potato late blight agent</name>
    <name type="synonym">Botrytis infestans</name>
    <dbReference type="NCBI Taxonomy" id="4787"/>
    <lineage>
        <taxon>Eukaryota</taxon>
        <taxon>Sar</taxon>
        <taxon>Stramenopiles</taxon>
        <taxon>Oomycota</taxon>
        <taxon>Peronosporomycetes</taxon>
        <taxon>Peronosporales</taxon>
        <taxon>Peronosporaceae</taxon>
        <taxon>Phytophthora</taxon>
    </lineage>
</organism>
<name>A0A833W4U9_PHYIN</name>
<dbReference type="Proteomes" id="UP000602510">
    <property type="component" value="Unassembled WGS sequence"/>
</dbReference>